<proteinExistence type="predicted"/>
<dbReference type="SUPFAM" id="SSF51338">
    <property type="entry name" value="Composite domain of metallo-dependent hydrolases"/>
    <property type="match status" value="1"/>
</dbReference>
<dbReference type="Gene3D" id="2.30.40.10">
    <property type="entry name" value="Urease, subunit C, domain 1"/>
    <property type="match status" value="1"/>
</dbReference>
<accession>A0A382DB76</accession>
<evidence type="ECO:0000313" key="1">
    <source>
        <dbReference type="EMBL" id="SVB34883.1"/>
    </source>
</evidence>
<feature type="non-terminal residue" evidence="1">
    <location>
        <position position="45"/>
    </location>
</feature>
<dbReference type="AlphaFoldDB" id="A0A382DB76"/>
<name>A0A382DB76_9ZZZZ</name>
<feature type="non-terminal residue" evidence="1">
    <location>
        <position position="1"/>
    </location>
</feature>
<dbReference type="GO" id="GO:0016810">
    <property type="term" value="F:hydrolase activity, acting on carbon-nitrogen (but not peptide) bonds"/>
    <property type="evidence" value="ECO:0007669"/>
    <property type="project" value="InterPro"/>
</dbReference>
<dbReference type="EMBL" id="UINC01038209">
    <property type="protein sequence ID" value="SVB34883.1"/>
    <property type="molecule type" value="Genomic_DNA"/>
</dbReference>
<reference evidence="1" key="1">
    <citation type="submission" date="2018-05" db="EMBL/GenBank/DDBJ databases">
        <authorList>
            <person name="Lanie J.A."/>
            <person name="Ng W.-L."/>
            <person name="Kazmierczak K.M."/>
            <person name="Andrzejewski T.M."/>
            <person name="Davidsen T.M."/>
            <person name="Wayne K.J."/>
            <person name="Tettelin H."/>
            <person name="Glass J.I."/>
            <person name="Rusch D."/>
            <person name="Podicherti R."/>
            <person name="Tsui H.-C.T."/>
            <person name="Winkler M.E."/>
        </authorList>
    </citation>
    <scope>NUCLEOTIDE SEQUENCE</scope>
</reference>
<sequence length="45" mass="5034">MICDLVIKNGNVFLDGKFTKCNIGIKNSKIVNIFDSVNFKAKETI</sequence>
<protein>
    <recommendedName>
        <fullName evidence="2">Amidohydrolase-related domain-containing protein</fullName>
    </recommendedName>
</protein>
<organism evidence="1">
    <name type="scientific">marine metagenome</name>
    <dbReference type="NCBI Taxonomy" id="408172"/>
    <lineage>
        <taxon>unclassified sequences</taxon>
        <taxon>metagenomes</taxon>
        <taxon>ecological metagenomes</taxon>
    </lineage>
</organism>
<gene>
    <name evidence="1" type="ORF">METZ01_LOCUS187737</name>
</gene>
<evidence type="ECO:0008006" key="2">
    <source>
        <dbReference type="Google" id="ProtNLM"/>
    </source>
</evidence>
<dbReference type="InterPro" id="IPR011059">
    <property type="entry name" value="Metal-dep_hydrolase_composite"/>
</dbReference>